<evidence type="ECO:0000313" key="10">
    <source>
        <dbReference type="EMBL" id="MDT0684356.1"/>
    </source>
</evidence>
<dbReference type="PANTHER" id="PTHR43742:SF10">
    <property type="entry name" value="TRIMETHYLAMINE-N-OXIDE REDUCTASE 2"/>
    <property type="match status" value="1"/>
</dbReference>
<dbReference type="PANTHER" id="PTHR43742">
    <property type="entry name" value="TRIMETHYLAMINE-N-OXIDE REDUCTASE"/>
    <property type="match status" value="1"/>
</dbReference>
<proteinExistence type="inferred from homology"/>
<keyword evidence="3" id="KW-0500">Molybdenum</keyword>
<gene>
    <name evidence="10" type="ORF">RM543_16865</name>
</gene>
<dbReference type="InterPro" id="IPR006656">
    <property type="entry name" value="Mopterin_OxRdtase"/>
</dbReference>
<evidence type="ECO:0000256" key="6">
    <source>
        <dbReference type="ARBA" id="ARBA00023002"/>
    </source>
</evidence>
<dbReference type="SUPFAM" id="SSF53706">
    <property type="entry name" value="Formate dehydrogenase/DMSO reductase, domains 1-3"/>
    <property type="match status" value="1"/>
</dbReference>
<evidence type="ECO:0000256" key="2">
    <source>
        <dbReference type="ARBA" id="ARBA00010312"/>
    </source>
</evidence>
<dbReference type="EMBL" id="JAVRHL010000004">
    <property type="protein sequence ID" value="MDT0684356.1"/>
    <property type="molecule type" value="Genomic_DNA"/>
</dbReference>
<feature type="domain" description="Molybdopterin oxidoreductase" evidence="7">
    <location>
        <begin position="51"/>
        <end position="502"/>
    </location>
</feature>
<comment type="caution">
    <text evidence="10">The sequence shown here is derived from an EMBL/GenBank/DDBJ whole genome shotgun (WGS) entry which is preliminary data.</text>
</comment>
<dbReference type="InterPro" id="IPR006655">
    <property type="entry name" value="Mopterin_OxRdtase_prok_CS"/>
</dbReference>
<dbReference type="RefSeq" id="WP_311693768.1">
    <property type="nucleotide sequence ID" value="NZ_JAVRHL010000004.1"/>
</dbReference>
<dbReference type="InterPro" id="IPR050612">
    <property type="entry name" value="Prok_Mopterin_Oxidored"/>
</dbReference>
<dbReference type="InterPro" id="IPR041460">
    <property type="entry name" value="Molybdopterin_N"/>
</dbReference>
<protein>
    <submittedName>
        <fullName evidence="10">Molybdopterin-dependent oxidoreductase</fullName>
    </submittedName>
</protein>
<dbReference type="Pfam" id="PF00384">
    <property type="entry name" value="Molybdopterin"/>
    <property type="match status" value="1"/>
</dbReference>
<accession>A0ABU3DKV7</accession>
<dbReference type="SUPFAM" id="SSF50692">
    <property type="entry name" value="ADC-like"/>
    <property type="match status" value="1"/>
</dbReference>
<reference evidence="10 11" key="1">
    <citation type="submission" date="2023-09" db="EMBL/GenBank/DDBJ databases">
        <authorList>
            <person name="Rey-Velasco X."/>
        </authorList>
    </citation>
    <scope>NUCLEOTIDE SEQUENCE [LARGE SCALE GENOMIC DNA]</scope>
    <source>
        <strain evidence="10 11">F158</strain>
    </source>
</reference>
<comment type="cofactor">
    <cofactor evidence="1">
        <name>Mo-bis(molybdopterin guanine dinucleotide)</name>
        <dbReference type="ChEBI" id="CHEBI:60539"/>
    </cofactor>
</comment>
<comment type="similarity">
    <text evidence="2">Belongs to the prokaryotic molybdopterin-containing oxidoreductase family.</text>
</comment>
<dbReference type="Pfam" id="PF18364">
    <property type="entry name" value="Molybdopterin_N"/>
    <property type="match status" value="1"/>
</dbReference>
<evidence type="ECO:0000259" key="7">
    <source>
        <dbReference type="Pfam" id="PF00384"/>
    </source>
</evidence>
<name>A0ABU3DKV7_9RHOB</name>
<evidence type="ECO:0000256" key="5">
    <source>
        <dbReference type="ARBA" id="ARBA00022764"/>
    </source>
</evidence>
<keyword evidence="6" id="KW-0560">Oxidoreductase</keyword>
<evidence type="ECO:0000259" key="9">
    <source>
        <dbReference type="Pfam" id="PF18364"/>
    </source>
</evidence>
<dbReference type="Gene3D" id="3.90.55.10">
    <property type="entry name" value="Dimethylsulfoxide Reductase, domain 3"/>
    <property type="match status" value="1"/>
</dbReference>
<organism evidence="10 11">
    <name type="scientific">Tropicimonas omnivorans</name>
    <dbReference type="NCBI Taxonomy" id="3075590"/>
    <lineage>
        <taxon>Bacteria</taxon>
        <taxon>Pseudomonadati</taxon>
        <taxon>Pseudomonadota</taxon>
        <taxon>Alphaproteobacteria</taxon>
        <taxon>Rhodobacterales</taxon>
        <taxon>Roseobacteraceae</taxon>
        <taxon>Tropicimonas</taxon>
    </lineage>
</organism>
<evidence type="ECO:0000256" key="4">
    <source>
        <dbReference type="ARBA" id="ARBA00022723"/>
    </source>
</evidence>
<sequence length="742" mass="79640">MSRRPISLCHWGPFEAEVSDGRLVRTAPMEGSGADPDMIGAWPELLYSETRIREPHIRASWLEGKKAGRGRDPLVPVGWDEALSHVAAELARVHRDFGPASIFGGSYGWSSAGRFHHARTQIRRFLAATGGFTDQLGNYSWGAAQMILPHILGSHAAVSSAATSWASIAEHTDTLVAFGGLKPANWNVTSGGAGSHHLPEAVLNAKARGTRFVLVTPHAGDAPDGLDAEVIAPRPHSDTAIMLSLARQAVASGRADPDFLARHTHGADRFLAYLAGETDGQEKTLAWGAEIAGLPVEDLERLWSRIAEGRVMLTASWSLQRAENGEQTYWALIALAALLGQIGLPGGGFSFGYGSMNGVGADARSGLVPTMPGLPNPVPPIPTARFADAFLNPGRSIDFNGHTVVYPDIRLVYWAGGNPFHHHQDLCRMEKAWAVPETVIVHEPWWTPTARRADIVLPATTSLERRDIGGSSRDPSVFFMPKLVEPVGEARSDFSIFSGLADRLGCGAAYHEGLDEEGWLRRLWDVSLERAEKAGIDLPDFETASEINYVPVSPPAEPEVLLSAFRADPEAAALGTPSGRIELYSEAIAAMGYADSPPHPAWRPPLEWAGAAEEGELHLLTNQPAKQLHAQLYPVMKDGDGPAACRIAPGDARARGIEDGDLVRLHNGRGACRARAVIDDGLRPGVLLMSTGAWYDPDPEGGPERAGNPNVLTADRPTSSLAQATAAQSALVRIEGLDRERT</sequence>
<feature type="domain" description="Molybdopterin dinucleotide-binding" evidence="8">
    <location>
        <begin position="617"/>
        <end position="729"/>
    </location>
</feature>
<dbReference type="Gene3D" id="3.40.50.740">
    <property type="match status" value="1"/>
</dbReference>
<dbReference type="Gene3D" id="3.40.228.10">
    <property type="entry name" value="Dimethylsulfoxide Reductase, domain 2"/>
    <property type="match status" value="1"/>
</dbReference>
<dbReference type="Proteomes" id="UP001265259">
    <property type="component" value="Unassembled WGS sequence"/>
</dbReference>
<evidence type="ECO:0000256" key="1">
    <source>
        <dbReference type="ARBA" id="ARBA00001942"/>
    </source>
</evidence>
<feature type="domain" description="Molybdopterin oxidoreductase N-terminal" evidence="9">
    <location>
        <begin position="7"/>
        <end position="47"/>
    </location>
</feature>
<keyword evidence="11" id="KW-1185">Reference proteome</keyword>
<dbReference type="PROSITE" id="PS00490">
    <property type="entry name" value="MOLYBDOPTERIN_PROK_2"/>
    <property type="match status" value="1"/>
</dbReference>
<evidence type="ECO:0000259" key="8">
    <source>
        <dbReference type="Pfam" id="PF01568"/>
    </source>
</evidence>
<evidence type="ECO:0000256" key="3">
    <source>
        <dbReference type="ARBA" id="ARBA00022505"/>
    </source>
</evidence>
<evidence type="ECO:0000313" key="11">
    <source>
        <dbReference type="Proteomes" id="UP001265259"/>
    </source>
</evidence>
<dbReference type="InterPro" id="IPR006657">
    <property type="entry name" value="MoPterin_dinucl-bd_dom"/>
</dbReference>
<dbReference type="Gene3D" id="2.40.40.20">
    <property type="match status" value="1"/>
</dbReference>
<dbReference type="InterPro" id="IPR009010">
    <property type="entry name" value="Asp_de-COase-like_dom_sf"/>
</dbReference>
<keyword evidence="5" id="KW-0574">Periplasm</keyword>
<dbReference type="Pfam" id="PF01568">
    <property type="entry name" value="Molydop_binding"/>
    <property type="match status" value="1"/>
</dbReference>
<keyword evidence="4" id="KW-0479">Metal-binding</keyword>